<dbReference type="Proteomes" id="UP000683139">
    <property type="component" value="Unassembled WGS sequence"/>
</dbReference>
<evidence type="ECO:0000256" key="1">
    <source>
        <dbReference type="ARBA" id="ARBA00004651"/>
    </source>
</evidence>
<evidence type="ECO:0000256" key="2">
    <source>
        <dbReference type="ARBA" id="ARBA00022475"/>
    </source>
</evidence>
<dbReference type="RefSeq" id="WP_213515006.1">
    <property type="nucleotide sequence ID" value="NZ_BOSE01000003.1"/>
</dbReference>
<feature type="domain" description="DUF2179" evidence="7">
    <location>
        <begin position="218"/>
        <end position="272"/>
    </location>
</feature>
<evidence type="ECO:0000256" key="5">
    <source>
        <dbReference type="ARBA" id="ARBA00023136"/>
    </source>
</evidence>
<proteinExistence type="predicted"/>
<dbReference type="PANTHER" id="PTHR33545">
    <property type="entry name" value="UPF0750 MEMBRANE PROTEIN YITT-RELATED"/>
    <property type="match status" value="1"/>
</dbReference>
<dbReference type="InterPro" id="IPR015867">
    <property type="entry name" value="N-reg_PII/ATP_PRibTrfase_C"/>
</dbReference>
<dbReference type="AlphaFoldDB" id="A0A920CXS2"/>
<evidence type="ECO:0000256" key="6">
    <source>
        <dbReference type="SAM" id="Phobius"/>
    </source>
</evidence>
<name>A0A920CXS2_9BACL</name>
<accession>A0A920CXS2</accession>
<dbReference type="CDD" id="cd16380">
    <property type="entry name" value="YitT_C"/>
    <property type="match status" value="1"/>
</dbReference>
<keyword evidence="3 6" id="KW-0812">Transmembrane</keyword>
<dbReference type="EMBL" id="BOSE01000003">
    <property type="protein sequence ID" value="GIP16625.1"/>
    <property type="molecule type" value="Genomic_DNA"/>
</dbReference>
<keyword evidence="2" id="KW-1003">Cell membrane</keyword>
<feature type="transmembrane region" description="Helical" evidence="6">
    <location>
        <begin position="147"/>
        <end position="166"/>
    </location>
</feature>
<comment type="subcellular location">
    <subcellularLocation>
        <location evidence="1">Cell membrane</location>
        <topology evidence="1">Multi-pass membrane protein</topology>
    </subcellularLocation>
</comment>
<evidence type="ECO:0000313" key="8">
    <source>
        <dbReference type="EMBL" id="GIP16625.1"/>
    </source>
</evidence>
<feature type="transmembrane region" description="Helical" evidence="6">
    <location>
        <begin position="76"/>
        <end position="94"/>
    </location>
</feature>
<dbReference type="GO" id="GO:0005886">
    <property type="term" value="C:plasma membrane"/>
    <property type="evidence" value="ECO:0007669"/>
    <property type="project" value="UniProtKB-SubCell"/>
</dbReference>
<dbReference type="Gene3D" id="3.30.70.120">
    <property type="match status" value="1"/>
</dbReference>
<evidence type="ECO:0000313" key="9">
    <source>
        <dbReference type="Proteomes" id="UP000683139"/>
    </source>
</evidence>
<gene>
    <name evidence="8" type="ORF">J40TS1_22670</name>
</gene>
<feature type="transmembrane region" description="Helical" evidence="6">
    <location>
        <begin position="51"/>
        <end position="69"/>
    </location>
</feature>
<evidence type="ECO:0000256" key="3">
    <source>
        <dbReference type="ARBA" id="ARBA00022692"/>
    </source>
</evidence>
<dbReference type="PIRSF" id="PIRSF006483">
    <property type="entry name" value="Membrane_protein_YitT"/>
    <property type="match status" value="1"/>
</dbReference>
<organism evidence="8 9">
    <name type="scientific">Paenibacillus montaniterrae</name>
    <dbReference type="NCBI Taxonomy" id="429341"/>
    <lineage>
        <taxon>Bacteria</taxon>
        <taxon>Bacillati</taxon>
        <taxon>Bacillota</taxon>
        <taxon>Bacilli</taxon>
        <taxon>Bacillales</taxon>
        <taxon>Paenibacillaceae</taxon>
        <taxon>Paenibacillus</taxon>
    </lineage>
</organism>
<keyword evidence="5 6" id="KW-0472">Membrane</keyword>
<feature type="transmembrane region" description="Helical" evidence="6">
    <location>
        <begin position="106"/>
        <end position="126"/>
    </location>
</feature>
<keyword evidence="4 6" id="KW-1133">Transmembrane helix</keyword>
<keyword evidence="9" id="KW-1185">Reference proteome</keyword>
<dbReference type="Pfam" id="PF02588">
    <property type="entry name" value="YitT_membrane"/>
    <property type="match status" value="1"/>
</dbReference>
<dbReference type="InterPro" id="IPR051461">
    <property type="entry name" value="UPF0750_membrane"/>
</dbReference>
<protein>
    <submittedName>
        <fullName evidence="8">Membrane protein</fullName>
    </submittedName>
</protein>
<reference evidence="8" key="1">
    <citation type="submission" date="2021-03" db="EMBL/GenBank/DDBJ databases">
        <title>Antimicrobial resistance genes in bacteria isolated from Japanese honey, and their potential for conferring macrolide and lincosamide resistance in the American foulbrood pathogen Paenibacillus larvae.</title>
        <authorList>
            <person name="Okamoto M."/>
            <person name="Kumagai M."/>
            <person name="Kanamori H."/>
            <person name="Takamatsu D."/>
        </authorList>
    </citation>
    <scope>NUCLEOTIDE SEQUENCE</scope>
    <source>
        <strain evidence="8">J40TS1</strain>
    </source>
</reference>
<dbReference type="InterPro" id="IPR019264">
    <property type="entry name" value="DUF2179"/>
</dbReference>
<dbReference type="InterPro" id="IPR003740">
    <property type="entry name" value="YitT"/>
</dbReference>
<dbReference type="PANTHER" id="PTHR33545:SF3">
    <property type="entry name" value="UPF0750 MEMBRANE PROTEIN YQFU"/>
    <property type="match status" value="1"/>
</dbReference>
<evidence type="ECO:0000256" key="4">
    <source>
        <dbReference type="ARBA" id="ARBA00022989"/>
    </source>
</evidence>
<dbReference type="Pfam" id="PF10035">
    <property type="entry name" value="DUF2179"/>
    <property type="match status" value="1"/>
</dbReference>
<feature type="transmembrane region" description="Helical" evidence="6">
    <location>
        <begin position="12"/>
        <end position="31"/>
    </location>
</feature>
<sequence length="281" mass="30570">MTAGEFFKRLFFITIGAMLMGIALEKFLVPYEIIDGGIAGISIMLSHLTPLPLSVLLFILNFPFLIFGYKQLGKTFAFSTLYGIAVLSLTTAFLHHSGPFPDDKLLAVLFGGMLLGMGVGLVIRFGGCLDGIEVISILISKRIKASVGTIIMVFNVIIFIIAGFVFEWSSAMYSIVTYYLASKVIDIVVEGLNESKSVTIISPKYEEISQDIVDKLGRTTTLMHATGGFSGQEVKVIYCVVSRIELSKLKSIVQLKDAKAFIAIESVADVIGGSFSRQSVH</sequence>
<comment type="caution">
    <text evidence="8">The sequence shown here is derived from an EMBL/GenBank/DDBJ whole genome shotgun (WGS) entry which is preliminary data.</text>
</comment>
<evidence type="ECO:0000259" key="7">
    <source>
        <dbReference type="Pfam" id="PF10035"/>
    </source>
</evidence>